<accession>A0AAW1UPH4</accession>
<gene>
    <name evidence="2" type="ORF">WA026_022749</name>
</gene>
<feature type="compositionally biased region" description="Acidic residues" evidence="1">
    <location>
        <begin position="178"/>
        <end position="187"/>
    </location>
</feature>
<name>A0AAW1UPH4_9CUCU</name>
<protein>
    <submittedName>
        <fullName evidence="2">Uncharacterized protein</fullName>
    </submittedName>
</protein>
<dbReference type="GO" id="GO:0003723">
    <property type="term" value="F:RNA binding"/>
    <property type="evidence" value="ECO:0007669"/>
    <property type="project" value="TreeGrafter"/>
</dbReference>
<sequence length="337" mass="38924">MAPVKKYDIEHYTKEMRDAAKMKMFGPLTRISEDWQPCSLLCKRFNIPEPLSEKRNSLKDRSRTKNLVFEYQKHQDDNITLLKPGLSLQNSSVTSSENNITQDKNEEGHLGKEVKQESEIQASASDEVKLENTNKEMDSTNGKHEEIIDVKQVIDITDKLNIEEKGDLFKAIFLSSSESEEEAEDDEKLSKTEEDIDHDREIELRSNVLGDELILPKIKPVKEGILSGLDFKKVHQFKKPSVSEYKEEINENKVMESDVGKSNMLDPDVYGPKLPERIIANESPITNLISFNNHSDSSDEWVEKEEAKKVKKKKHKKDKSHKKKHKQDKKKKIRKHV</sequence>
<organism evidence="2 3">
    <name type="scientific">Henosepilachna vigintioctopunctata</name>
    <dbReference type="NCBI Taxonomy" id="420089"/>
    <lineage>
        <taxon>Eukaryota</taxon>
        <taxon>Metazoa</taxon>
        <taxon>Ecdysozoa</taxon>
        <taxon>Arthropoda</taxon>
        <taxon>Hexapoda</taxon>
        <taxon>Insecta</taxon>
        <taxon>Pterygota</taxon>
        <taxon>Neoptera</taxon>
        <taxon>Endopterygota</taxon>
        <taxon>Coleoptera</taxon>
        <taxon>Polyphaga</taxon>
        <taxon>Cucujiformia</taxon>
        <taxon>Coccinelloidea</taxon>
        <taxon>Coccinellidae</taxon>
        <taxon>Epilachninae</taxon>
        <taxon>Epilachnini</taxon>
        <taxon>Henosepilachna</taxon>
    </lineage>
</organism>
<dbReference type="EMBL" id="JARQZJ010000080">
    <property type="protein sequence ID" value="KAK9882699.1"/>
    <property type="molecule type" value="Genomic_DNA"/>
</dbReference>
<evidence type="ECO:0000256" key="1">
    <source>
        <dbReference type="SAM" id="MobiDB-lite"/>
    </source>
</evidence>
<evidence type="ECO:0000313" key="2">
    <source>
        <dbReference type="EMBL" id="KAK9882699.1"/>
    </source>
</evidence>
<feature type="compositionally biased region" description="Polar residues" evidence="1">
    <location>
        <begin position="89"/>
        <end position="102"/>
    </location>
</feature>
<feature type="compositionally biased region" description="Basic and acidic residues" evidence="1">
    <location>
        <begin position="103"/>
        <end position="118"/>
    </location>
</feature>
<dbReference type="GO" id="GO:0005634">
    <property type="term" value="C:nucleus"/>
    <property type="evidence" value="ECO:0007669"/>
    <property type="project" value="TreeGrafter"/>
</dbReference>
<comment type="caution">
    <text evidence="2">The sequence shown here is derived from an EMBL/GenBank/DDBJ whole genome shotgun (WGS) entry which is preliminary data.</text>
</comment>
<reference evidence="2 3" key="1">
    <citation type="submission" date="2023-03" db="EMBL/GenBank/DDBJ databases">
        <title>Genome insight into feeding habits of ladybird beetles.</title>
        <authorList>
            <person name="Li H.-S."/>
            <person name="Huang Y.-H."/>
            <person name="Pang H."/>
        </authorList>
    </citation>
    <scope>NUCLEOTIDE SEQUENCE [LARGE SCALE GENOMIC DNA]</scope>
    <source>
        <strain evidence="2">SYSU_2023b</strain>
        <tissue evidence="2">Whole body</tissue>
    </source>
</reference>
<dbReference type="Proteomes" id="UP001431783">
    <property type="component" value="Unassembled WGS sequence"/>
</dbReference>
<dbReference type="PANTHER" id="PTHR13384">
    <property type="entry name" value="G PATCH DOMAIN-CONTAINING PROTEIN 1"/>
    <property type="match status" value="1"/>
</dbReference>
<feature type="region of interest" description="Disordered" evidence="1">
    <location>
        <begin position="177"/>
        <end position="197"/>
    </location>
</feature>
<evidence type="ECO:0000313" key="3">
    <source>
        <dbReference type="Proteomes" id="UP001431783"/>
    </source>
</evidence>
<feature type="compositionally biased region" description="Basic and acidic residues" evidence="1">
    <location>
        <begin position="188"/>
        <end position="197"/>
    </location>
</feature>
<keyword evidence="3" id="KW-1185">Reference proteome</keyword>
<feature type="region of interest" description="Disordered" evidence="1">
    <location>
        <begin position="288"/>
        <end position="337"/>
    </location>
</feature>
<dbReference type="AlphaFoldDB" id="A0AAW1UPH4"/>
<feature type="compositionally biased region" description="Basic residues" evidence="1">
    <location>
        <begin position="309"/>
        <end position="337"/>
    </location>
</feature>
<dbReference type="PANTHER" id="PTHR13384:SF19">
    <property type="entry name" value="G PATCH DOMAIN-CONTAINING PROTEIN 1"/>
    <property type="match status" value="1"/>
</dbReference>
<feature type="region of interest" description="Disordered" evidence="1">
    <location>
        <begin position="89"/>
        <end position="124"/>
    </location>
</feature>
<proteinExistence type="predicted"/>